<feature type="domain" description="HipA-like C-terminal" evidence="4">
    <location>
        <begin position="139"/>
        <end position="378"/>
    </location>
</feature>
<evidence type="ECO:0000256" key="1">
    <source>
        <dbReference type="ARBA" id="ARBA00010164"/>
    </source>
</evidence>
<dbReference type="InterPro" id="IPR012893">
    <property type="entry name" value="HipA-like_C"/>
</dbReference>
<proteinExistence type="inferred from homology"/>
<keyword evidence="2" id="KW-0808">Transferase</keyword>
<feature type="domain" description="HipA N-terminal subdomain 1" evidence="5">
    <location>
        <begin position="7"/>
        <end position="111"/>
    </location>
</feature>
<dbReference type="EMBL" id="CP019604">
    <property type="protein sequence ID" value="ARU18297.1"/>
    <property type="molecule type" value="Genomic_DNA"/>
</dbReference>
<dbReference type="GO" id="GO:0005829">
    <property type="term" value="C:cytosol"/>
    <property type="evidence" value="ECO:0007669"/>
    <property type="project" value="TreeGrafter"/>
</dbReference>
<sequence>MINAAALDVFLHDIRIGSLVPLDGDGSIFSFDRDYAADPARPTLSLSYKDSLGGLIDTPRAYRTQIEPFLSNLLPEGTLRDFLARRAGVKAIREFPLLTQLGEDLPGAVKVLPVDNVAAEFRPISDERVAEQNDRTMRFSLAGVQLKFSGIRARGKNGGLAIPAGGTGGDWIVKLPSARHPDAPEAEFAAMSLAKQLGIDVPEIDLMPIEAIEGLPEGIQRYGQSAYTIRRFDRGPQGPVHIEDFAQVFGVYPNEKYENASYRQLLAVLAIETDETSVVEFIRRLTYCVLIGNGDMHLKNWSLAYPDRRRPILAPAYDLLSTVAYLPEDNSALKFHQSRRWDSFTYTELAAIADKARLPAHLVVSTARETVAHFDQLWDQESRHLSFPGEVVSAIERHRKKLVV</sequence>
<keyword evidence="6" id="KW-0614">Plasmid</keyword>
<dbReference type="PANTHER" id="PTHR37419">
    <property type="entry name" value="SERINE/THREONINE-PROTEIN KINASE TOXIN HIPA"/>
    <property type="match status" value="1"/>
</dbReference>
<accession>A0A217EYU0</accession>
<dbReference type="KEGG" id="cman:A9D14_18245"/>
<dbReference type="GO" id="GO:0004674">
    <property type="term" value="F:protein serine/threonine kinase activity"/>
    <property type="evidence" value="ECO:0007669"/>
    <property type="project" value="TreeGrafter"/>
</dbReference>
<dbReference type="InterPro" id="IPR017508">
    <property type="entry name" value="HipA_N1"/>
</dbReference>
<dbReference type="Pfam" id="PF07804">
    <property type="entry name" value="HipA_C"/>
    <property type="match status" value="1"/>
</dbReference>
<dbReference type="Pfam" id="PF13657">
    <property type="entry name" value="Couple_hipA"/>
    <property type="match status" value="1"/>
</dbReference>
<evidence type="ECO:0000256" key="3">
    <source>
        <dbReference type="ARBA" id="ARBA00022777"/>
    </source>
</evidence>
<evidence type="ECO:0000313" key="7">
    <source>
        <dbReference type="Proteomes" id="UP000195807"/>
    </source>
</evidence>
<evidence type="ECO:0000256" key="2">
    <source>
        <dbReference type="ARBA" id="ARBA00022679"/>
    </source>
</evidence>
<gene>
    <name evidence="6" type="ORF">A9D14_18245</name>
</gene>
<dbReference type="RefSeq" id="WP_066850822.1">
    <property type="nucleotide sequence ID" value="NZ_CP019604.1"/>
</dbReference>
<organism evidence="6 7">
    <name type="scientific">Croceicoccus marinus</name>
    <dbReference type="NCBI Taxonomy" id="450378"/>
    <lineage>
        <taxon>Bacteria</taxon>
        <taxon>Pseudomonadati</taxon>
        <taxon>Pseudomonadota</taxon>
        <taxon>Alphaproteobacteria</taxon>
        <taxon>Sphingomonadales</taxon>
        <taxon>Erythrobacteraceae</taxon>
        <taxon>Croceicoccus</taxon>
    </lineage>
</organism>
<protein>
    <submittedName>
        <fullName evidence="6">Kinase</fullName>
    </submittedName>
</protein>
<comment type="similarity">
    <text evidence="1">Belongs to the HipA Ser/Thr kinase family.</text>
</comment>
<name>A0A217EYU0_9SPHN</name>
<dbReference type="Proteomes" id="UP000195807">
    <property type="component" value="Plasmid pCME4A9II"/>
</dbReference>
<dbReference type="AlphaFoldDB" id="A0A217EYU0"/>
<keyword evidence="7" id="KW-1185">Reference proteome</keyword>
<evidence type="ECO:0000313" key="6">
    <source>
        <dbReference type="EMBL" id="ARU18297.1"/>
    </source>
</evidence>
<dbReference type="PANTHER" id="PTHR37419:SF1">
    <property type="entry name" value="SERINE_THREONINE-PROTEIN KINASE TOXIN HIPA"/>
    <property type="match status" value="1"/>
</dbReference>
<reference evidence="6 7" key="1">
    <citation type="submission" date="2017-01" db="EMBL/GenBank/DDBJ databases">
        <title>Complete genome sequence of esterase-producing bacterium Croceicoccus marinus E4A9.</title>
        <authorList>
            <person name="Wu Y.-H."/>
            <person name="Cheng H."/>
            <person name="Xu L."/>
            <person name="Huo Y.-Y."/>
            <person name="Wang C.-S."/>
            <person name="Xu X.-W."/>
        </authorList>
    </citation>
    <scope>NUCLEOTIDE SEQUENCE [LARGE SCALE GENOMIC DNA]</scope>
    <source>
        <strain evidence="6 7">E4A9</strain>
        <plasmid evidence="7">Plasmid pcme4a9ii</plasmid>
    </source>
</reference>
<geneLocation type="plasmid" evidence="7">
    <name>pcme4a9ii</name>
</geneLocation>
<evidence type="ECO:0000259" key="5">
    <source>
        <dbReference type="Pfam" id="PF13657"/>
    </source>
</evidence>
<dbReference type="Gene3D" id="1.10.1070.20">
    <property type="match status" value="1"/>
</dbReference>
<dbReference type="NCBIfam" id="TIGR03071">
    <property type="entry name" value="couple_hipA"/>
    <property type="match status" value="1"/>
</dbReference>
<dbReference type="InterPro" id="IPR052028">
    <property type="entry name" value="HipA_Ser/Thr_kinase"/>
</dbReference>
<keyword evidence="3 6" id="KW-0418">Kinase</keyword>
<evidence type="ECO:0000259" key="4">
    <source>
        <dbReference type="Pfam" id="PF07804"/>
    </source>
</evidence>
<dbReference type="OrthoDB" id="9805913at2"/>